<accession>A0A6N8TF29</accession>
<name>A0A6N8TF29_SHIZO</name>
<dbReference type="OrthoDB" id="8420733at2"/>
<evidence type="ECO:0000313" key="2">
    <source>
        <dbReference type="Proteomes" id="UP000440304"/>
    </source>
</evidence>
<reference evidence="1 2" key="1">
    <citation type="submission" date="2019-12" db="EMBL/GenBank/DDBJ databases">
        <title>Shinella granuli gen. nov., sp. nov., and proposal of the reclassification of Zoogloea ramigera ATCC 19623 as Shinella zoogloeoides sp. nov.</title>
        <authorList>
            <person name="Gao J."/>
        </authorList>
    </citation>
    <scope>NUCLEOTIDE SEQUENCE [LARGE SCALE GENOMIC DNA]</scope>
    <source>
        <strain evidence="1 2">DSM 287</strain>
    </source>
</reference>
<comment type="caution">
    <text evidence="1">The sequence shown here is derived from an EMBL/GenBank/DDBJ whole genome shotgun (WGS) entry which is preliminary data.</text>
</comment>
<organism evidence="1 2">
    <name type="scientific">Shinella zoogloeoides</name>
    <name type="common">Crabtreella saccharophila</name>
    <dbReference type="NCBI Taxonomy" id="352475"/>
    <lineage>
        <taxon>Bacteria</taxon>
        <taxon>Pseudomonadati</taxon>
        <taxon>Pseudomonadota</taxon>
        <taxon>Alphaproteobacteria</taxon>
        <taxon>Hyphomicrobiales</taxon>
        <taxon>Rhizobiaceae</taxon>
        <taxon>Shinella</taxon>
    </lineage>
</organism>
<protein>
    <submittedName>
        <fullName evidence="1">Uncharacterized protein</fullName>
    </submittedName>
</protein>
<dbReference type="RefSeq" id="WP_160787204.1">
    <property type="nucleotide sequence ID" value="NZ_CP086613.1"/>
</dbReference>
<gene>
    <name evidence="1" type="ORF">GR156_16145</name>
</gene>
<dbReference type="AlphaFoldDB" id="A0A6N8TF29"/>
<evidence type="ECO:0000313" key="1">
    <source>
        <dbReference type="EMBL" id="MXO01852.1"/>
    </source>
</evidence>
<proteinExistence type="predicted"/>
<dbReference type="Proteomes" id="UP000440304">
    <property type="component" value="Unassembled WGS sequence"/>
</dbReference>
<dbReference type="EMBL" id="WUML01000015">
    <property type="protein sequence ID" value="MXO01852.1"/>
    <property type="molecule type" value="Genomic_DNA"/>
</dbReference>
<sequence length="61" mass="7091">MSKHKVTIVQIFRAERRITVEIDAADRESAIEDLQSGEIDAPDFDDPRWVTGWDILNEVYE</sequence>